<dbReference type="EMBL" id="LK032035">
    <property type="protein sequence ID" value="CDY13497.1"/>
    <property type="molecule type" value="Genomic_DNA"/>
</dbReference>
<evidence type="ECO:0000313" key="3">
    <source>
        <dbReference type="Proteomes" id="UP000028999"/>
    </source>
</evidence>
<gene>
    <name evidence="2" type="primary">BnaA03g52150D</name>
    <name evidence="1" type="ORF">DARMORV10_A03P61520.1</name>
    <name evidence="2" type="ORF">GSBRNA2T00077806001</name>
</gene>
<dbReference type="OMA" id="FMAMREQ"/>
<dbReference type="PaxDb" id="3708-A0A078FKI0"/>
<protein>
    <submittedName>
        <fullName evidence="1">(rape) hypothetical protein</fullName>
    </submittedName>
    <submittedName>
        <fullName evidence="2">BnaA03g52150D protein</fullName>
    </submittedName>
</protein>
<dbReference type="AlphaFoldDB" id="A0A078FKI0"/>
<sequence length="131" mass="14786">MYHVITILKLTKRLNDFGAFDGLISITIAFSEEVVQNPWTKILLTILFALFMAMREQRAKLQRNQTAPDVATSTITWILNNNRSAPRLPDHCTPISVDYASFLQLLLLSPPTPPHNVAPPPMNLLGIPKFY</sequence>
<proteinExistence type="predicted"/>
<dbReference type="Proteomes" id="UP001295469">
    <property type="component" value="Chromosome A03"/>
</dbReference>
<organism evidence="2 3">
    <name type="scientific">Brassica napus</name>
    <name type="common">Rape</name>
    <dbReference type="NCBI Taxonomy" id="3708"/>
    <lineage>
        <taxon>Eukaryota</taxon>
        <taxon>Viridiplantae</taxon>
        <taxon>Streptophyta</taxon>
        <taxon>Embryophyta</taxon>
        <taxon>Tracheophyta</taxon>
        <taxon>Spermatophyta</taxon>
        <taxon>Magnoliopsida</taxon>
        <taxon>eudicotyledons</taxon>
        <taxon>Gunneridae</taxon>
        <taxon>Pentapetalae</taxon>
        <taxon>rosids</taxon>
        <taxon>malvids</taxon>
        <taxon>Brassicales</taxon>
        <taxon>Brassicaceae</taxon>
        <taxon>Brassiceae</taxon>
        <taxon>Brassica</taxon>
    </lineage>
</organism>
<keyword evidence="3" id="KW-1185">Reference proteome</keyword>
<dbReference type="Gramene" id="CDY13497">
    <property type="protein sequence ID" value="CDY13497"/>
    <property type="gene ID" value="GSBRNA2T00077806001"/>
</dbReference>
<accession>A0A078FKI0</accession>
<dbReference type="Proteomes" id="UP000028999">
    <property type="component" value="Unassembled WGS sequence"/>
</dbReference>
<evidence type="ECO:0000313" key="2">
    <source>
        <dbReference type="EMBL" id="CDY13497.1"/>
    </source>
</evidence>
<reference evidence="2 3" key="1">
    <citation type="journal article" date="2014" name="Science">
        <title>Plant genetics. Early allopolyploid evolution in the post-Neolithic Brassica napus oilseed genome.</title>
        <authorList>
            <person name="Chalhoub B."/>
            <person name="Denoeud F."/>
            <person name="Liu S."/>
            <person name="Parkin I.A."/>
            <person name="Tang H."/>
            <person name="Wang X."/>
            <person name="Chiquet J."/>
            <person name="Belcram H."/>
            <person name="Tong C."/>
            <person name="Samans B."/>
            <person name="Correa M."/>
            <person name="Da Silva C."/>
            <person name="Just J."/>
            <person name="Falentin C."/>
            <person name="Koh C.S."/>
            <person name="Le Clainche I."/>
            <person name="Bernard M."/>
            <person name="Bento P."/>
            <person name="Noel B."/>
            <person name="Labadie K."/>
            <person name="Alberti A."/>
            <person name="Charles M."/>
            <person name="Arnaud D."/>
            <person name="Guo H."/>
            <person name="Daviaud C."/>
            <person name="Alamery S."/>
            <person name="Jabbari K."/>
            <person name="Zhao M."/>
            <person name="Edger P.P."/>
            <person name="Chelaifa H."/>
            <person name="Tack D."/>
            <person name="Lassalle G."/>
            <person name="Mestiri I."/>
            <person name="Schnel N."/>
            <person name="Le Paslier M.C."/>
            <person name="Fan G."/>
            <person name="Renault V."/>
            <person name="Bayer P.E."/>
            <person name="Golicz A.A."/>
            <person name="Manoli S."/>
            <person name="Lee T.H."/>
            <person name="Thi V.H."/>
            <person name="Chalabi S."/>
            <person name="Hu Q."/>
            <person name="Fan C."/>
            <person name="Tollenaere R."/>
            <person name="Lu Y."/>
            <person name="Battail C."/>
            <person name="Shen J."/>
            <person name="Sidebottom C.H."/>
            <person name="Wang X."/>
            <person name="Canaguier A."/>
            <person name="Chauveau A."/>
            <person name="Berard A."/>
            <person name="Deniot G."/>
            <person name="Guan M."/>
            <person name="Liu Z."/>
            <person name="Sun F."/>
            <person name="Lim Y.P."/>
            <person name="Lyons E."/>
            <person name="Town C.D."/>
            <person name="Bancroft I."/>
            <person name="Wang X."/>
            <person name="Meng J."/>
            <person name="Ma J."/>
            <person name="Pires J.C."/>
            <person name="King G.J."/>
            <person name="Brunel D."/>
            <person name="Delourme R."/>
            <person name="Renard M."/>
            <person name="Aury J.M."/>
            <person name="Adams K.L."/>
            <person name="Batley J."/>
            <person name="Snowdon R.J."/>
            <person name="Tost J."/>
            <person name="Edwards D."/>
            <person name="Zhou Y."/>
            <person name="Hua W."/>
            <person name="Sharpe A.G."/>
            <person name="Paterson A.H."/>
            <person name="Guan C."/>
            <person name="Wincker P."/>
        </authorList>
    </citation>
    <scope>NUCLEOTIDE SEQUENCE [LARGE SCALE GENOMIC DNA]</scope>
    <source>
        <strain evidence="3">cv. Darmor-bzh</strain>
    </source>
</reference>
<name>A0A078FKI0_BRANA</name>
<reference evidence="1" key="3">
    <citation type="submission" date="2021-01" db="EMBL/GenBank/DDBJ databases">
        <authorList>
            <consortium name="Genoscope - CEA"/>
            <person name="William W."/>
        </authorList>
    </citation>
    <scope>NUCLEOTIDE SEQUENCE</scope>
</reference>
<dbReference type="EMBL" id="HG994357">
    <property type="protein sequence ID" value="CAF2132716.1"/>
    <property type="molecule type" value="Genomic_DNA"/>
</dbReference>
<evidence type="ECO:0000313" key="1">
    <source>
        <dbReference type="EMBL" id="CAF2132716.1"/>
    </source>
</evidence>
<reference evidence="2" key="2">
    <citation type="submission" date="2014-06" db="EMBL/GenBank/DDBJ databases">
        <authorList>
            <person name="Genoscope - CEA"/>
        </authorList>
    </citation>
    <scope>NUCLEOTIDE SEQUENCE</scope>
</reference>